<organism evidence="3 4">
    <name type="scientific">Xylaria grammica</name>
    <dbReference type="NCBI Taxonomy" id="363999"/>
    <lineage>
        <taxon>Eukaryota</taxon>
        <taxon>Fungi</taxon>
        <taxon>Dikarya</taxon>
        <taxon>Ascomycota</taxon>
        <taxon>Pezizomycotina</taxon>
        <taxon>Sordariomycetes</taxon>
        <taxon>Xylariomycetidae</taxon>
        <taxon>Xylariales</taxon>
        <taxon>Xylariaceae</taxon>
        <taxon>Xylaria</taxon>
    </lineage>
</organism>
<name>A0A439D5G1_9PEZI</name>
<feature type="transmembrane region" description="Helical" evidence="2">
    <location>
        <begin position="109"/>
        <end position="128"/>
    </location>
</feature>
<dbReference type="AlphaFoldDB" id="A0A439D5G1"/>
<gene>
    <name evidence="3" type="ORF">EKO27_g5457</name>
</gene>
<reference evidence="3 4" key="1">
    <citation type="submission" date="2018-12" db="EMBL/GenBank/DDBJ databases">
        <title>Draft genome sequence of Xylaria grammica IHI A82.</title>
        <authorList>
            <person name="Buettner E."/>
            <person name="Kellner H."/>
        </authorList>
    </citation>
    <scope>NUCLEOTIDE SEQUENCE [LARGE SCALE GENOMIC DNA]</scope>
    <source>
        <strain evidence="3 4">IHI A82</strain>
    </source>
</reference>
<evidence type="ECO:0000313" key="4">
    <source>
        <dbReference type="Proteomes" id="UP000286045"/>
    </source>
</evidence>
<feature type="region of interest" description="Disordered" evidence="1">
    <location>
        <begin position="676"/>
        <end position="700"/>
    </location>
</feature>
<keyword evidence="2" id="KW-0472">Membrane</keyword>
<feature type="transmembrane region" description="Helical" evidence="2">
    <location>
        <begin position="32"/>
        <end position="49"/>
    </location>
</feature>
<dbReference type="Proteomes" id="UP000286045">
    <property type="component" value="Unassembled WGS sequence"/>
</dbReference>
<keyword evidence="4" id="KW-1185">Reference proteome</keyword>
<accession>A0A439D5G1</accession>
<evidence type="ECO:0000313" key="3">
    <source>
        <dbReference type="EMBL" id="RWA09657.1"/>
    </source>
</evidence>
<keyword evidence="2" id="KW-1133">Transmembrane helix</keyword>
<keyword evidence="2" id="KW-0812">Transmembrane</keyword>
<sequence length="700" mass="76897">MDQSVYLGLWTNWSRGSVLGLTFTTTRARGNLLIAFTAFFISFVATRVWKIVCLALHRSYSTSEPCDTAHHQQQVILRNSSSPESGIVALLRLVYTYRSSLKGRLLRRLSPVLLAILLVAGFSIAGGFSSSISSAVGDEVLATSANCGIIAASDMSISANALRTAVDSKRLSDATQYAQHCYAQDSAGMAQCQRYVVGKIATNVTDTSAPCPFEERICRTKENIRLDTGYVNSHSSIGLNAPESGRFAWRYVMHCAPLKTEGYTTNVTQGNSSWVRYHYGRGSSGSHDDVTSSPVTYAEISTFTVHGKSTLDGLLQPIPELDRPDGDVTIVFLVGNGVEFFESTDDAWYRATAKAGTISNLNSPETTQAYRPSEPASPMGCVEQWQWCNLASPTDQGCGPLARQLDAIYGAAPFFNLTSHDLDPDRPAVATSAGTRLVWPSLVLSSSPYAISSLFNYLGDKALASQDRFYSGVQWPIPLDQWQRDVTYWWHTMLSVVQAAFVETVYSNPDPELNPLRWGPLNPEEQKMCQRQKIRTTSYTSFNVFGLYFTYITGTVLVVISYSLEPLFQCLRRRRGHRQYAHLEWVANEQLQLHRLAHEPIGENSWYGCAKEVPTTDPNVRLPALDISDLEHPCFCAPGEKGEVSGPSLTAVDGSEEEHFGGALAEGRVLADTLSGNTTVDSRRQYGRSSAGVQVPTEAA</sequence>
<evidence type="ECO:0000256" key="2">
    <source>
        <dbReference type="SAM" id="Phobius"/>
    </source>
</evidence>
<evidence type="ECO:0000256" key="1">
    <source>
        <dbReference type="SAM" id="MobiDB-lite"/>
    </source>
</evidence>
<protein>
    <submittedName>
        <fullName evidence="3">Uncharacterized protein</fullName>
    </submittedName>
</protein>
<proteinExistence type="predicted"/>
<feature type="transmembrane region" description="Helical" evidence="2">
    <location>
        <begin position="545"/>
        <end position="564"/>
    </location>
</feature>
<comment type="caution">
    <text evidence="3">The sequence shown here is derived from an EMBL/GenBank/DDBJ whole genome shotgun (WGS) entry which is preliminary data.</text>
</comment>
<dbReference type="EMBL" id="RYZI01000145">
    <property type="protein sequence ID" value="RWA09657.1"/>
    <property type="molecule type" value="Genomic_DNA"/>
</dbReference>